<dbReference type="InterPro" id="IPR036259">
    <property type="entry name" value="MFS_trans_sf"/>
</dbReference>
<sequence>MSRTNYILMFVMLISCVSMFSFFPFLVTILTGHYAFTAADVGIMMSVGIIAGNLSSVIVCMFLSEKVYKPVFTLALMVFSLAAFGFYFVSNISSTVYQYVLLLCCVVLYRFSVGVYYNISRAYQIYSLDKEHEKLRLFSNIKFVNSIGGGLGPVIGQALINYGGYGALSVFCAITFLFAAILVFLFVPGVKKSQPAQFVNVFQGIIQIIRDKAFVLLSLGALFHYIFEAQIYTFITLKIKENDIQDGVAYIFTLNSIFLIVFSFFGGRVIRKIDKLPKISILAFGSFCSCLSLISTPLVSGYFGLAFVVFIFSLGEYLVPQLAVDLITDTPENTLQRITLFNFMTSAIGLGIGFIFGSYLSTVGNLSVVAISWITILVLVCLLFSLGLSASRAQRSAVLPANVSEK</sequence>
<dbReference type="InterPro" id="IPR050171">
    <property type="entry name" value="MFS_Transporters"/>
</dbReference>
<feature type="domain" description="Major facilitator superfamily (MFS) profile" evidence="8">
    <location>
        <begin position="1"/>
        <end position="191"/>
    </location>
</feature>
<feature type="transmembrane region" description="Helical" evidence="7">
    <location>
        <begin position="213"/>
        <end position="235"/>
    </location>
</feature>
<evidence type="ECO:0000256" key="7">
    <source>
        <dbReference type="SAM" id="Phobius"/>
    </source>
</evidence>
<organism evidence="9 10">
    <name type="scientific">Serratia symbiotica</name>
    <dbReference type="NCBI Taxonomy" id="138074"/>
    <lineage>
        <taxon>Bacteria</taxon>
        <taxon>Pseudomonadati</taxon>
        <taxon>Pseudomonadota</taxon>
        <taxon>Gammaproteobacteria</taxon>
        <taxon>Enterobacterales</taxon>
        <taxon>Yersiniaceae</taxon>
        <taxon>Serratia</taxon>
    </lineage>
</organism>
<feature type="transmembrane region" description="Helical" evidence="7">
    <location>
        <begin position="302"/>
        <end position="319"/>
    </location>
</feature>
<name>A0A7D5NNE1_9GAMM</name>
<dbReference type="Proteomes" id="UP000042738">
    <property type="component" value="Chromosome"/>
</dbReference>
<proteinExistence type="predicted"/>
<evidence type="ECO:0000256" key="4">
    <source>
        <dbReference type="ARBA" id="ARBA00022692"/>
    </source>
</evidence>
<dbReference type="GO" id="GO:0022857">
    <property type="term" value="F:transmembrane transporter activity"/>
    <property type="evidence" value="ECO:0007669"/>
    <property type="project" value="InterPro"/>
</dbReference>
<feature type="transmembrane region" description="Helical" evidence="7">
    <location>
        <begin position="279"/>
        <end position="296"/>
    </location>
</feature>
<dbReference type="Gene3D" id="1.20.1250.20">
    <property type="entry name" value="MFS general substrate transporter like domains"/>
    <property type="match status" value="1"/>
</dbReference>
<dbReference type="AlphaFoldDB" id="A0A7D5NNE1"/>
<feature type="transmembrane region" description="Helical" evidence="7">
    <location>
        <begin position="96"/>
        <end position="119"/>
    </location>
</feature>
<feature type="transmembrane region" description="Helical" evidence="7">
    <location>
        <begin position="71"/>
        <end position="90"/>
    </location>
</feature>
<gene>
    <name evidence="9" type="ORF">SYMBAF_12410</name>
</gene>
<dbReference type="PROSITE" id="PS51257">
    <property type="entry name" value="PROKAR_LIPOPROTEIN"/>
    <property type="match status" value="1"/>
</dbReference>
<evidence type="ECO:0000313" key="10">
    <source>
        <dbReference type="Proteomes" id="UP000042738"/>
    </source>
</evidence>
<feature type="transmembrane region" description="Helical" evidence="7">
    <location>
        <begin position="42"/>
        <end position="64"/>
    </location>
</feature>
<evidence type="ECO:0000256" key="2">
    <source>
        <dbReference type="ARBA" id="ARBA00022448"/>
    </source>
</evidence>
<evidence type="ECO:0000313" key="9">
    <source>
        <dbReference type="EMBL" id="QLH63582.1"/>
    </source>
</evidence>
<protein>
    <submittedName>
        <fullName evidence="9">MFS transporter</fullName>
    </submittedName>
</protein>
<accession>A0A7D5NNE1</accession>
<keyword evidence="5 7" id="KW-1133">Transmembrane helix</keyword>
<keyword evidence="6 7" id="KW-0472">Membrane</keyword>
<feature type="transmembrane region" description="Helical" evidence="7">
    <location>
        <begin position="7"/>
        <end position="36"/>
    </location>
</feature>
<reference evidence="9 10" key="1">
    <citation type="journal article" date="2014" name="Genome Announc.">
        <title>Whole-Genome Sequence of Serratia symbiotica Strain CWBI-2.3T, a Free-Living Symbiont of the Black Bean Aphid Aphis fabae.</title>
        <authorList>
            <person name="Foray V."/>
            <person name="Grigorescu A.S."/>
            <person name="Sabri A."/>
            <person name="Haubruge E."/>
            <person name="Lognay G."/>
            <person name="Francis F."/>
            <person name="Fauconnier M.L."/>
            <person name="Hance T."/>
            <person name="Thonart P."/>
        </authorList>
    </citation>
    <scope>NUCLEOTIDE SEQUENCE [LARGE SCALE GENOMIC DNA]</scope>
    <source>
        <strain evidence="9">CWBI-2.3</strain>
    </source>
</reference>
<dbReference type="GO" id="GO:0005886">
    <property type="term" value="C:plasma membrane"/>
    <property type="evidence" value="ECO:0007669"/>
    <property type="project" value="UniProtKB-SubCell"/>
</dbReference>
<dbReference type="Pfam" id="PF07690">
    <property type="entry name" value="MFS_1"/>
    <property type="match status" value="1"/>
</dbReference>
<evidence type="ECO:0000256" key="1">
    <source>
        <dbReference type="ARBA" id="ARBA00004651"/>
    </source>
</evidence>
<dbReference type="InterPro" id="IPR020846">
    <property type="entry name" value="MFS_dom"/>
</dbReference>
<evidence type="ECO:0000256" key="3">
    <source>
        <dbReference type="ARBA" id="ARBA00022475"/>
    </source>
</evidence>
<keyword evidence="2" id="KW-0813">Transport</keyword>
<feature type="transmembrane region" description="Helical" evidence="7">
    <location>
        <begin position="366"/>
        <end position="386"/>
    </location>
</feature>
<evidence type="ECO:0000256" key="6">
    <source>
        <dbReference type="ARBA" id="ARBA00023136"/>
    </source>
</evidence>
<dbReference type="PANTHER" id="PTHR23517">
    <property type="entry name" value="RESISTANCE PROTEIN MDTM, PUTATIVE-RELATED-RELATED"/>
    <property type="match status" value="1"/>
</dbReference>
<comment type="subcellular location">
    <subcellularLocation>
        <location evidence="1">Cell membrane</location>
        <topology evidence="1">Multi-pass membrane protein</topology>
    </subcellularLocation>
</comment>
<evidence type="ECO:0000259" key="8">
    <source>
        <dbReference type="PROSITE" id="PS50850"/>
    </source>
</evidence>
<feature type="transmembrane region" description="Helical" evidence="7">
    <location>
        <begin position="140"/>
        <end position="160"/>
    </location>
</feature>
<dbReference type="PROSITE" id="PS50850">
    <property type="entry name" value="MFS"/>
    <property type="match status" value="1"/>
</dbReference>
<dbReference type="RefSeq" id="WP_040266902.1">
    <property type="nucleotide sequence ID" value="NZ_CP050855.1"/>
</dbReference>
<keyword evidence="3" id="KW-1003">Cell membrane</keyword>
<keyword evidence="4 7" id="KW-0812">Transmembrane</keyword>
<dbReference type="SUPFAM" id="SSF103473">
    <property type="entry name" value="MFS general substrate transporter"/>
    <property type="match status" value="1"/>
</dbReference>
<feature type="transmembrane region" description="Helical" evidence="7">
    <location>
        <begin position="340"/>
        <end position="360"/>
    </location>
</feature>
<feature type="transmembrane region" description="Helical" evidence="7">
    <location>
        <begin position="247"/>
        <end position="267"/>
    </location>
</feature>
<feature type="transmembrane region" description="Helical" evidence="7">
    <location>
        <begin position="166"/>
        <end position="187"/>
    </location>
</feature>
<evidence type="ECO:0000256" key="5">
    <source>
        <dbReference type="ARBA" id="ARBA00022989"/>
    </source>
</evidence>
<dbReference type="EMBL" id="CP050855">
    <property type="protein sequence ID" value="QLH63582.1"/>
    <property type="molecule type" value="Genomic_DNA"/>
</dbReference>
<dbReference type="InterPro" id="IPR011701">
    <property type="entry name" value="MFS"/>
</dbReference>
<dbReference type="GeneID" id="93737295"/>